<accession>A0A2U1IXR1</accession>
<sequence>MNTPENTRNNQRYTSFGDLSPSGKSQKARMMYDYLVKLSGNSPGELMDYFLNKSKFGKDLIESVKNEFRMLRMTLNIQALHQSLDKYSDQKSNLLALVADTHSRKKIRDMGFKVSNTQYAKAKRKAEDGLFFLGSKRHKADHSSRIIFEDTKEIVVSYLLNNSRASSNTCKVKQENGKYIYQPVYYLDSTKLDIYNSICREKPVIRLGLSTFYTLCPTNFKKGKKRADMCPICIKGENNEKRLRKINPEDNTKLSGQIRRQVGLYKKHLLVKKRQSEAYKACLDGLDSDSCVIVMDFKENFRIGGGPVEMSSKFFNKSQISDLGFAAVYKDSNGNKKYKYFNYLSKILSHDAKYASECLSDLLNDQFFRRFNYVHLWSDSGPHFRSQELIYSIF</sequence>
<dbReference type="PANTHER" id="PTHR46601">
    <property type="entry name" value="ULP_PROTEASE DOMAIN-CONTAINING PROTEIN"/>
    <property type="match status" value="1"/>
</dbReference>
<dbReference type="Proteomes" id="UP000245591">
    <property type="component" value="Unassembled WGS sequence"/>
</dbReference>
<evidence type="ECO:0000256" key="1">
    <source>
        <dbReference type="SAM" id="MobiDB-lite"/>
    </source>
</evidence>
<evidence type="ECO:0000313" key="2">
    <source>
        <dbReference type="EMBL" id="PVZ97599.1"/>
    </source>
</evidence>
<dbReference type="EMBL" id="MBFU01000776">
    <property type="protein sequence ID" value="PVZ97599.1"/>
    <property type="molecule type" value="Genomic_DNA"/>
</dbReference>
<dbReference type="AlphaFoldDB" id="A0A2U1IXR1"/>
<feature type="region of interest" description="Disordered" evidence="1">
    <location>
        <begin position="1"/>
        <end position="24"/>
    </location>
</feature>
<name>A0A2U1IXR1_SMIAN</name>
<evidence type="ECO:0000313" key="3">
    <source>
        <dbReference type="Proteomes" id="UP000245591"/>
    </source>
</evidence>
<gene>
    <name evidence="2" type="ORF">BB558_006437</name>
</gene>
<proteinExistence type="predicted"/>
<organism evidence="2 3">
    <name type="scientific">Smittium angustum</name>
    <dbReference type="NCBI Taxonomy" id="133377"/>
    <lineage>
        <taxon>Eukaryota</taxon>
        <taxon>Fungi</taxon>
        <taxon>Fungi incertae sedis</taxon>
        <taxon>Zoopagomycota</taxon>
        <taxon>Kickxellomycotina</taxon>
        <taxon>Harpellomycetes</taxon>
        <taxon>Harpellales</taxon>
        <taxon>Legeriomycetaceae</taxon>
        <taxon>Smittium</taxon>
    </lineage>
</organism>
<comment type="caution">
    <text evidence="2">The sequence shown here is derived from an EMBL/GenBank/DDBJ whole genome shotgun (WGS) entry which is preliminary data.</text>
</comment>
<reference evidence="2 3" key="1">
    <citation type="journal article" date="2018" name="MBio">
        <title>Comparative Genomics Reveals the Core Gene Toolbox for the Fungus-Insect Symbiosis.</title>
        <authorList>
            <person name="Wang Y."/>
            <person name="Stata M."/>
            <person name="Wang W."/>
            <person name="Stajich J.E."/>
            <person name="White M.M."/>
            <person name="Moncalvo J.M."/>
        </authorList>
    </citation>
    <scope>NUCLEOTIDE SEQUENCE [LARGE SCALE GENOMIC DNA]</scope>
    <source>
        <strain evidence="2 3">AUS-126-30</strain>
    </source>
</reference>
<feature type="compositionally biased region" description="Polar residues" evidence="1">
    <location>
        <begin position="1"/>
        <end position="14"/>
    </location>
</feature>
<keyword evidence="3" id="KW-1185">Reference proteome</keyword>
<feature type="non-terminal residue" evidence="2">
    <location>
        <position position="394"/>
    </location>
</feature>
<protein>
    <submittedName>
        <fullName evidence="2">Uncharacterized protein</fullName>
    </submittedName>
</protein>
<dbReference type="PANTHER" id="PTHR46601:SF1">
    <property type="entry name" value="ADF-H DOMAIN-CONTAINING PROTEIN"/>
    <property type="match status" value="1"/>
</dbReference>